<dbReference type="Gene3D" id="3.60.21.10">
    <property type="match status" value="1"/>
</dbReference>
<dbReference type="PIRSF" id="PIRSF034890">
    <property type="entry name" value="Pesteras_lmo2642"/>
    <property type="match status" value="1"/>
</dbReference>
<keyword evidence="2" id="KW-0378">Hydrolase</keyword>
<dbReference type="PANTHER" id="PTHR42988:SF2">
    <property type="entry name" value="CYCLIC NUCLEOTIDE PHOSPHODIESTERASE CBUA0032-RELATED"/>
    <property type="match status" value="1"/>
</dbReference>
<dbReference type="RefSeq" id="WP_095123025.1">
    <property type="nucleotide sequence ID" value="NZ_LT906454.1"/>
</dbReference>
<dbReference type="InterPro" id="IPR004843">
    <property type="entry name" value="Calcineurin-like_PHP"/>
</dbReference>
<dbReference type="Pfam" id="PF00149">
    <property type="entry name" value="Metallophos"/>
    <property type="match status" value="1"/>
</dbReference>
<accession>A0A239X6R8</accession>
<dbReference type="Proteomes" id="UP000215144">
    <property type="component" value="Chromosome 1"/>
</dbReference>
<dbReference type="PANTHER" id="PTHR42988">
    <property type="entry name" value="PHOSPHOHYDROLASE"/>
    <property type="match status" value="1"/>
</dbReference>
<dbReference type="OrthoDB" id="2036332at2"/>
<keyword evidence="1" id="KW-0479">Metal-binding</keyword>
<evidence type="ECO:0000256" key="2">
    <source>
        <dbReference type="ARBA" id="ARBA00022801"/>
    </source>
</evidence>
<dbReference type="InterPro" id="IPR012365">
    <property type="entry name" value="Pesteras_lmo2642"/>
</dbReference>
<reference evidence="7 8" key="1">
    <citation type="submission" date="2017-06" db="EMBL/GenBank/DDBJ databases">
        <authorList>
            <consortium name="Pathogen Informatics"/>
        </authorList>
    </citation>
    <scope>NUCLEOTIDE SEQUENCE [LARGE SCALE GENOMIC DNA]</scope>
    <source>
        <strain evidence="7 8">NCTC11291</strain>
    </source>
</reference>
<evidence type="ECO:0000259" key="6">
    <source>
        <dbReference type="Pfam" id="PF17839"/>
    </source>
</evidence>
<dbReference type="KEGG" id="saco:SAME_01527"/>
<name>A0A239X6R8_STRAI</name>
<dbReference type="InterPro" id="IPR029052">
    <property type="entry name" value="Metallo-depent_PP-like"/>
</dbReference>
<dbReference type="InterPro" id="IPR040869">
    <property type="entry name" value="CNP_C"/>
</dbReference>
<dbReference type="Pfam" id="PF17839">
    <property type="entry name" value="CNP_C_terminal"/>
    <property type="match status" value="1"/>
</dbReference>
<feature type="domain" description="Cyclic nucleotide phosphodiesterase C-terminal" evidence="6">
    <location>
        <begin position="325"/>
        <end position="432"/>
    </location>
</feature>
<dbReference type="GO" id="GO:0016787">
    <property type="term" value="F:hydrolase activity"/>
    <property type="evidence" value="ECO:0007669"/>
    <property type="project" value="UniProtKB-KW"/>
</dbReference>
<comment type="similarity">
    <text evidence="4">Belongs to the cyclic nucleotide phosphodiesterase class-III family.</text>
</comment>
<evidence type="ECO:0000259" key="5">
    <source>
        <dbReference type="Pfam" id="PF00149"/>
    </source>
</evidence>
<dbReference type="InterPro" id="IPR050884">
    <property type="entry name" value="CNP_phosphodiesterase-III"/>
</dbReference>
<feature type="domain" description="Calcineurin-like phosphoesterase" evidence="5">
    <location>
        <begin position="35"/>
        <end position="278"/>
    </location>
</feature>
<proteinExistence type="inferred from homology"/>
<evidence type="ECO:0000313" key="7">
    <source>
        <dbReference type="EMBL" id="SNV42411.1"/>
    </source>
</evidence>
<evidence type="ECO:0000256" key="4">
    <source>
        <dbReference type="ARBA" id="ARBA00025742"/>
    </source>
</evidence>
<dbReference type="SUPFAM" id="SSF56300">
    <property type="entry name" value="Metallo-dependent phosphatases"/>
    <property type="match status" value="1"/>
</dbReference>
<dbReference type="GO" id="GO:0046872">
    <property type="term" value="F:metal ion binding"/>
    <property type="evidence" value="ECO:0007669"/>
    <property type="project" value="UniProtKB-KW"/>
</dbReference>
<dbReference type="AlphaFoldDB" id="A0A239X6R8"/>
<evidence type="ECO:0000256" key="1">
    <source>
        <dbReference type="ARBA" id="ARBA00022723"/>
    </source>
</evidence>
<dbReference type="EMBL" id="LT906454">
    <property type="protein sequence ID" value="SNV42411.1"/>
    <property type="molecule type" value="Genomic_DNA"/>
</dbReference>
<evidence type="ECO:0000313" key="8">
    <source>
        <dbReference type="Proteomes" id="UP000215144"/>
    </source>
</evidence>
<evidence type="ECO:0000256" key="3">
    <source>
        <dbReference type="ARBA" id="ARBA00023004"/>
    </source>
</evidence>
<gene>
    <name evidence="7" type="ORF">SAMEA4504048_01527</name>
</gene>
<protein>
    <submittedName>
        <fullName evidence="7">Metallophosphoesterase</fullName>
    </submittedName>
</protein>
<sequence length="448" mass="51175">MHKKRKRLVGLVMIVIVVGILSQKILKTEKTSISKVWIISDLHYLSPKLHDGGSAFQRIEATAAGKDLTYGQERMEALLMQARKEKPDLLIVSGDLTFNGEYQSLADLATFFKKFEASGIEVLVEPGNHDIADGWAREFRDDHQYKTKQISPEAFIDLMGDYGYNQADDRDTASLTYVTKATPKQWFLMIDSNRYAKETGKGAPKTNGRLKQKTLRFVEKQLKQAKKAGAQIIPIMHHNVLDQHKRPTRGYTLDNATVLRELYKQYPPLVAFSGHIHTQNIKQQSLEHPHMLTEIVTGAFSLYPSSISELRIDEQKFSYQQKSLDMASWARGKGISHSNLLDHKTYLKERFDAASNLLVHERLHDEGWYDAELAEALSAIIEPVNLVYFSGQAIDDQWLEEKVYSQPIYQQVSRDHPESFVISYIDQVAEESHSRSDQKINLPLKDKN</sequence>
<organism evidence="7 8">
    <name type="scientific">Streptococcus acidominimus</name>
    <dbReference type="NCBI Taxonomy" id="1326"/>
    <lineage>
        <taxon>Bacteria</taxon>
        <taxon>Bacillati</taxon>
        <taxon>Bacillota</taxon>
        <taxon>Bacilli</taxon>
        <taxon>Lactobacillales</taxon>
        <taxon>Streptococcaceae</taxon>
        <taxon>Streptococcus</taxon>
    </lineage>
</organism>
<keyword evidence="3" id="KW-0408">Iron</keyword>